<proteinExistence type="inferred from homology"/>
<dbReference type="Proteomes" id="UP000447434">
    <property type="component" value="Chromosome 2"/>
</dbReference>
<accession>A0A6A4QYJ7</accession>
<evidence type="ECO:0000256" key="3">
    <source>
        <dbReference type="SAM" id="MobiDB-lite"/>
    </source>
</evidence>
<protein>
    <submittedName>
        <fullName evidence="4">Putative pentatricopeptide</fullName>
    </submittedName>
</protein>
<dbReference type="Pfam" id="PF13041">
    <property type="entry name" value="PPR_2"/>
    <property type="match status" value="1"/>
</dbReference>
<evidence type="ECO:0000313" key="5">
    <source>
        <dbReference type="Proteomes" id="UP000447434"/>
    </source>
</evidence>
<comment type="similarity">
    <text evidence="1">Belongs to the PPR family. P subfamily.</text>
</comment>
<name>A0A6A4QYJ7_LUPAL</name>
<dbReference type="PROSITE" id="PS51375">
    <property type="entry name" value="PPR"/>
    <property type="match status" value="3"/>
</dbReference>
<feature type="region of interest" description="Disordered" evidence="3">
    <location>
        <begin position="90"/>
        <end position="134"/>
    </location>
</feature>
<feature type="compositionally biased region" description="Basic and acidic residues" evidence="3">
    <location>
        <begin position="123"/>
        <end position="134"/>
    </location>
</feature>
<dbReference type="PANTHER" id="PTHR47447:SF28">
    <property type="entry name" value="PENTACOTRIPEPTIDE-REPEAT REGION OF PRORP DOMAIN-CONTAINING PROTEIN"/>
    <property type="match status" value="1"/>
</dbReference>
<organism evidence="4 5">
    <name type="scientific">Lupinus albus</name>
    <name type="common">White lupine</name>
    <name type="synonym">Lupinus termis</name>
    <dbReference type="NCBI Taxonomy" id="3870"/>
    <lineage>
        <taxon>Eukaryota</taxon>
        <taxon>Viridiplantae</taxon>
        <taxon>Streptophyta</taxon>
        <taxon>Embryophyta</taxon>
        <taxon>Tracheophyta</taxon>
        <taxon>Spermatophyta</taxon>
        <taxon>Magnoliopsida</taxon>
        <taxon>eudicotyledons</taxon>
        <taxon>Gunneridae</taxon>
        <taxon>Pentapetalae</taxon>
        <taxon>rosids</taxon>
        <taxon>fabids</taxon>
        <taxon>Fabales</taxon>
        <taxon>Fabaceae</taxon>
        <taxon>Papilionoideae</taxon>
        <taxon>50 kb inversion clade</taxon>
        <taxon>genistoids sensu lato</taxon>
        <taxon>core genistoids</taxon>
        <taxon>Genisteae</taxon>
        <taxon>Lupinus</taxon>
    </lineage>
</organism>
<dbReference type="NCBIfam" id="TIGR00756">
    <property type="entry name" value="PPR"/>
    <property type="match status" value="4"/>
</dbReference>
<dbReference type="Pfam" id="PF12854">
    <property type="entry name" value="PPR_1"/>
    <property type="match status" value="1"/>
</dbReference>
<dbReference type="Gene3D" id="1.25.40.10">
    <property type="entry name" value="Tetratricopeptide repeat domain"/>
    <property type="match status" value="2"/>
</dbReference>
<dbReference type="InterPro" id="IPR002885">
    <property type="entry name" value="PPR_rpt"/>
</dbReference>
<evidence type="ECO:0000313" key="4">
    <source>
        <dbReference type="EMBL" id="KAE9618880.1"/>
    </source>
</evidence>
<comment type="caution">
    <text evidence="4">The sequence shown here is derived from an EMBL/GenBank/DDBJ whole genome shotgun (WGS) entry which is preliminary data.</text>
</comment>
<dbReference type="OrthoDB" id="185373at2759"/>
<dbReference type="Pfam" id="PF01535">
    <property type="entry name" value="PPR"/>
    <property type="match status" value="1"/>
</dbReference>
<evidence type="ECO:0000256" key="2">
    <source>
        <dbReference type="ARBA" id="ARBA00022737"/>
    </source>
</evidence>
<dbReference type="InterPro" id="IPR011990">
    <property type="entry name" value="TPR-like_helical_dom_sf"/>
</dbReference>
<keyword evidence="5" id="KW-1185">Reference proteome</keyword>
<dbReference type="PANTHER" id="PTHR47447">
    <property type="entry name" value="OS03G0856100 PROTEIN"/>
    <property type="match status" value="1"/>
</dbReference>
<keyword evidence="2" id="KW-0677">Repeat</keyword>
<evidence type="ECO:0000256" key="1">
    <source>
        <dbReference type="ARBA" id="ARBA00007626"/>
    </source>
</evidence>
<sequence>MALSAASGKGTFVSITRALILSSKTSPLFLSSLQIHCRFSTSSPPFSISTKPFSPKYPSPQVSIFDSIKRHFSSENNPIRKSIDTKVNFSLSDSDSDSDDEKGATPTKQIDKSKKLPPPYDPFNKKPAIEEPKDPKDLQEIFHNMRNGDGLLNHAAKMFDALSKQGLTHEALELFAQIKDKGQMPDVVSHTAIIEAYANASRPKEALKVYMRMLASGVTPNAYTYAVLVKGLCVSAKFLKDAKKYVLEMMDKGMRPNAATYTAVFEALAKEEKLDEAAELLEQMKAKGFVPDEKAVKEVLTNKRGPVFRTVMNILFGK</sequence>
<gene>
    <name evidence="4" type="ORF">Lalb_Chr02g0147321</name>
</gene>
<dbReference type="EMBL" id="WOCE01000002">
    <property type="protein sequence ID" value="KAE9618880.1"/>
    <property type="molecule type" value="Genomic_DNA"/>
</dbReference>
<dbReference type="AlphaFoldDB" id="A0A6A4QYJ7"/>
<reference evidence="5" key="1">
    <citation type="journal article" date="2020" name="Nat. Commun.">
        <title>Genome sequence of the cluster root forming white lupin.</title>
        <authorList>
            <person name="Hufnagel B."/>
            <person name="Marques A."/>
            <person name="Soriano A."/>
            <person name="Marques L."/>
            <person name="Divol F."/>
            <person name="Doumas P."/>
            <person name="Sallet E."/>
            <person name="Mancinotti D."/>
            <person name="Carrere S."/>
            <person name="Marande W."/>
            <person name="Arribat S."/>
            <person name="Keller J."/>
            <person name="Huneau C."/>
            <person name="Blein T."/>
            <person name="Aime D."/>
            <person name="Laguerre M."/>
            <person name="Taylor J."/>
            <person name="Schubert V."/>
            <person name="Nelson M."/>
            <person name="Geu-Flores F."/>
            <person name="Crespi M."/>
            <person name="Gallardo-Guerrero K."/>
            <person name="Delaux P.-M."/>
            <person name="Salse J."/>
            <person name="Berges H."/>
            <person name="Guyot R."/>
            <person name="Gouzy J."/>
            <person name="Peret B."/>
        </authorList>
    </citation>
    <scope>NUCLEOTIDE SEQUENCE [LARGE SCALE GENOMIC DNA]</scope>
    <source>
        <strain evidence="5">cv. Amiga</strain>
    </source>
</reference>